<name>A0ABU3BCP5_9FLAO</name>
<feature type="domain" description="SbsA Ig-like" evidence="3">
    <location>
        <begin position="36"/>
        <end position="137"/>
    </location>
</feature>
<proteinExistence type="predicted"/>
<dbReference type="RefSeq" id="WP_311386702.1">
    <property type="nucleotide sequence ID" value="NZ_JAVRHU010000001.1"/>
</dbReference>
<dbReference type="InterPro" id="IPR032812">
    <property type="entry name" value="SbsA_Ig"/>
</dbReference>
<accession>A0ABU3BCP5</accession>
<gene>
    <name evidence="4" type="ORF">RM520_01315</name>
</gene>
<dbReference type="Pfam" id="PF13205">
    <property type="entry name" value="Big_5"/>
    <property type="match status" value="1"/>
</dbReference>
<evidence type="ECO:0000256" key="1">
    <source>
        <dbReference type="ARBA" id="ARBA00022729"/>
    </source>
</evidence>
<reference evidence="4 5" key="1">
    <citation type="submission" date="2023-09" db="EMBL/GenBank/DDBJ databases">
        <authorList>
            <person name="Rey-Velasco X."/>
        </authorList>
    </citation>
    <scope>NUCLEOTIDE SEQUENCE [LARGE SCALE GENOMIC DNA]</scope>
    <source>
        <strain evidence="4 5">P007</strain>
    </source>
</reference>
<sequence length="539" mass="61342">MVFLRKLLSLSFLLLVVLAFWQCAKRGTPSGGAKDLTPPVLLKTEPENLSTNFNANTIRLYFDEYIKLKDVQNQLIVSPPLKYLPEIKPLSGASKYIEITIKDTLRENTTYTINFGQSIVDNNEGNPNSFLSYVFSTGEYIDSLTLTGAVKDAFNRKAEEFVSVMLYAIDSAYNDSTIYKSPPNYITNTLDSLPFFQLQYLKAGKYSLVGITDKAKNNVFNQRSDKIGFLTDTITIPTDSVYLLNLFMEEPDYSVPVPTYVAKNRILFGYNGDEVGPKIKALTELPDSVKTKVLKDREKDTLNYWLSPTDIDSIIFTVTNEKLNIIDTFTVKTKKLEVDSLKLNASHNRKIGFEDKFHILSNTPLIKIDTSLIQIMDKDSVFTPFEALLDTIKNKVDINFEVIDNQRYAIALMPGAITDFFGTQNDTLKYNPSTGSYADYGDMTLNLSGAVRYPVIVQLTNDKGDIIREKFAEEPQVFQFNYLEPSQYSFRIIFDENGNKKWDTGNYLEKLQPEVIKYYPDFIDVRAFSTYNETFIIAN</sequence>
<comment type="caution">
    <text evidence="4">The sequence shown here is derived from an EMBL/GenBank/DDBJ whole genome shotgun (WGS) entry which is preliminary data.</text>
</comment>
<dbReference type="Proteomes" id="UP001250662">
    <property type="component" value="Unassembled WGS sequence"/>
</dbReference>
<evidence type="ECO:0000259" key="3">
    <source>
        <dbReference type="Pfam" id="PF13205"/>
    </source>
</evidence>
<evidence type="ECO:0000313" key="4">
    <source>
        <dbReference type="EMBL" id="MDT0620241.1"/>
    </source>
</evidence>
<feature type="chain" id="PRO_5047061293" evidence="2">
    <location>
        <begin position="25"/>
        <end position="539"/>
    </location>
</feature>
<dbReference type="EMBL" id="JAVRHU010000001">
    <property type="protein sequence ID" value="MDT0620241.1"/>
    <property type="molecule type" value="Genomic_DNA"/>
</dbReference>
<evidence type="ECO:0000313" key="5">
    <source>
        <dbReference type="Proteomes" id="UP001250662"/>
    </source>
</evidence>
<protein>
    <submittedName>
        <fullName evidence="4">Ig-like domain-containing protein</fullName>
    </submittedName>
</protein>
<keyword evidence="5" id="KW-1185">Reference proteome</keyword>
<feature type="signal peptide" evidence="2">
    <location>
        <begin position="1"/>
        <end position="24"/>
    </location>
</feature>
<organism evidence="4 5">
    <name type="scientific">Croceitalea vernalis</name>
    <dbReference type="NCBI Taxonomy" id="3075599"/>
    <lineage>
        <taxon>Bacteria</taxon>
        <taxon>Pseudomonadati</taxon>
        <taxon>Bacteroidota</taxon>
        <taxon>Flavobacteriia</taxon>
        <taxon>Flavobacteriales</taxon>
        <taxon>Flavobacteriaceae</taxon>
        <taxon>Croceitalea</taxon>
    </lineage>
</organism>
<evidence type="ECO:0000256" key="2">
    <source>
        <dbReference type="SAM" id="SignalP"/>
    </source>
</evidence>
<keyword evidence="1 2" id="KW-0732">Signal</keyword>